<reference evidence="1 2" key="1">
    <citation type="submission" date="2019-10" db="EMBL/GenBank/DDBJ databases">
        <authorList>
            <person name="Palmer J.M."/>
        </authorList>
    </citation>
    <scope>NUCLEOTIDE SEQUENCE [LARGE SCALE GENOMIC DNA]</scope>
    <source>
        <strain evidence="1 2">TWF718</strain>
    </source>
</reference>
<dbReference type="Proteomes" id="UP001313282">
    <property type="component" value="Unassembled WGS sequence"/>
</dbReference>
<gene>
    <name evidence="1" type="ORF">TWF718_001886</name>
</gene>
<keyword evidence="2" id="KW-1185">Reference proteome</keyword>
<dbReference type="EMBL" id="JAVHNR010000001">
    <property type="protein sequence ID" value="KAK6357578.1"/>
    <property type="molecule type" value="Genomic_DNA"/>
</dbReference>
<proteinExistence type="predicted"/>
<sequence>MSSPSSSHSRPIITVLPFEILSEISSYLDKKSLKSLRLASPNAGAISAAAFSILFESFSLRFRDPEYTPAQIRKIHLACDSLAAGSDHININGCKISNPLSVVKSLVVDTSRPYCGQTDHDYWQYHTASFKKRSVLWSPEQTEGWFDTHYNWYKQFYGPKYYDAFNGLLERVLSTVKGLRHVRWHTSNAFGLFGHKNVAKILCPPACDGRYTLDVTLAIESIEKHDWTPRFDSIDAIDHLRCLSGLASLTLRTAKHHEIAQLRLKQSLIDLASRCKKLHIPSMDTDNYIRLPNFSTPLLSLWDASDPPLETLEILASNHRRTSTGSSWAMLKSGTTLTIVVDLFGYDLNKYPRDHIFQYIKRPEAQLKRLKLNVYPPNLIKCLPETTTGFLTDIEINLKGQTRPDLASVGTEFWKDVVGAHSPTLKSIRVFVDWQGGWHFAGRRDNPARLGIEKCKRLEELRIGFIEEGSNYIKSLIDCVLRSCPKFHLLEMGFPYGYKDNQEHNIKNTALLLDWWESTENRFRNRVLEVRNKILFEDFGIENRFKAKLVEYPKLIWFDYLLQTWLLKENFGGDGEAVVKLKRVDDEYIYCDMLDDRSIEGPLKYMY</sequence>
<comment type="caution">
    <text evidence="1">The sequence shown here is derived from an EMBL/GenBank/DDBJ whole genome shotgun (WGS) entry which is preliminary data.</text>
</comment>
<evidence type="ECO:0008006" key="3">
    <source>
        <dbReference type="Google" id="ProtNLM"/>
    </source>
</evidence>
<evidence type="ECO:0000313" key="2">
    <source>
        <dbReference type="Proteomes" id="UP001313282"/>
    </source>
</evidence>
<organism evidence="1 2">
    <name type="scientific">Orbilia javanica</name>
    <dbReference type="NCBI Taxonomy" id="47235"/>
    <lineage>
        <taxon>Eukaryota</taxon>
        <taxon>Fungi</taxon>
        <taxon>Dikarya</taxon>
        <taxon>Ascomycota</taxon>
        <taxon>Pezizomycotina</taxon>
        <taxon>Orbiliomycetes</taxon>
        <taxon>Orbiliales</taxon>
        <taxon>Orbiliaceae</taxon>
        <taxon>Orbilia</taxon>
    </lineage>
</organism>
<dbReference type="AlphaFoldDB" id="A0AAN8MZK5"/>
<evidence type="ECO:0000313" key="1">
    <source>
        <dbReference type="EMBL" id="KAK6357578.1"/>
    </source>
</evidence>
<name>A0AAN8MZK5_9PEZI</name>
<protein>
    <recommendedName>
        <fullName evidence="3">F-box domain-containing protein</fullName>
    </recommendedName>
</protein>
<accession>A0AAN8MZK5</accession>